<feature type="transmembrane region" description="Helical" evidence="6">
    <location>
        <begin position="368"/>
        <end position="386"/>
    </location>
</feature>
<feature type="transmembrane region" description="Helical" evidence="6">
    <location>
        <begin position="407"/>
        <end position="433"/>
    </location>
</feature>
<feature type="transmembrane region" description="Helical" evidence="6">
    <location>
        <begin position="214"/>
        <end position="236"/>
    </location>
</feature>
<dbReference type="PROSITE" id="PS50850">
    <property type="entry name" value="MFS"/>
    <property type="match status" value="1"/>
</dbReference>
<feature type="transmembrane region" description="Helical" evidence="6">
    <location>
        <begin position="50"/>
        <end position="69"/>
    </location>
</feature>
<sequence length="527" mass="57432">MARDGHHGSRNSQGDDIEEETPLLGQQHNGLHDRLHDELDRERVQLRLRVTLLCFLITFLLELGFGISVPPTNELMEGILCRQMHPESTRNSTLPWGQGTPDDPCKNPDVQSYLAMLRGWSYTFEAIPGLLCAVPYGILSDRWGRKPVMLLGILGLTLAVGFNMVVFLLSDIVPLWFTWFGALFYFIGGTAQMVIAMLYTFIADVTPVSERATVFFQMGAAFLVSSVLAGVLGGVIMAKSDWAALGVSLALLILGLLVGFAFPETVHLHGPAMQKTTGRLADGRNTSTDEEDDHGKRSPFQNLRLKAKDSFGDVGEFVIGNKRLSFLMLSIIFVILGKCVTELLMQYATKRYRWTWSKATLLLTVRSVASVVTLLALLPLAGRFCVTRLGMSAMSKDLWLARLSGVFGVLGCLVIAVASNGNLLCVGLVWLSLGSGVSQLTRSLLNSLVEEHHVGIVNALLSIMEQVGVMLAGPLLAKSLSLGMNLGGPWIGLPFIVAALFLAISTAIVFVFRLPTRTTLPSAETEQ</sequence>
<protein>
    <submittedName>
        <fullName evidence="8">Major facilitator superfamily domain-containing protein</fullName>
    </submittedName>
</protein>
<keyword evidence="3 6" id="KW-1133">Transmembrane helix</keyword>
<keyword evidence="4 6" id="KW-0472">Membrane</keyword>
<feature type="transmembrane region" description="Helical" evidence="6">
    <location>
        <begin position="176"/>
        <end position="202"/>
    </location>
</feature>
<dbReference type="Pfam" id="PF07690">
    <property type="entry name" value="MFS_1"/>
    <property type="match status" value="1"/>
</dbReference>
<dbReference type="InterPro" id="IPR011701">
    <property type="entry name" value="MFS"/>
</dbReference>
<evidence type="ECO:0000313" key="9">
    <source>
        <dbReference type="Proteomes" id="UP001174936"/>
    </source>
</evidence>
<comment type="caution">
    <text evidence="8">The sequence shown here is derived from an EMBL/GenBank/DDBJ whole genome shotgun (WGS) entry which is preliminary data.</text>
</comment>
<comment type="subcellular location">
    <subcellularLocation>
        <location evidence="1">Membrane</location>
        <topology evidence="1">Multi-pass membrane protein</topology>
    </subcellularLocation>
</comment>
<dbReference type="SUPFAM" id="SSF103473">
    <property type="entry name" value="MFS general substrate transporter"/>
    <property type="match status" value="1"/>
</dbReference>
<dbReference type="AlphaFoldDB" id="A0AA39YRV1"/>
<organism evidence="8 9">
    <name type="scientific">Cercophora newfieldiana</name>
    <dbReference type="NCBI Taxonomy" id="92897"/>
    <lineage>
        <taxon>Eukaryota</taxon>
        <taxon>Fungi</taxon>
        <taxon>Dikarya</taxon>
        <taxon>Ascomycota</taxon>
        <taxon>Pezizomycotina</taxon>
        <taxon>Sordariomycetes</taxon>
        <taxon>Sordariomycetidae</taxon>
        <taxon>Sordariales</taxon>
        <taxon>Lasiosphaeriaceae</taxon>
        <taxon>Cercophora</taxon>
    </lineage>
</organism>
<dbReference type="PANTHER" id="PTHR23507">
    <property type="entry name" value="ZGC:174356"/>
    <property type="match status" value="1"/>
</dbReference>
<evidence type="ECO:0000259" key="7">
    <source>
        <dbReference type="PROSITE" id="PS50850"/>
    </source>
</evidence>
<feature type="transmembrane region" description="Helical" evidence="6">
    <location>
        <begin position="326"/>
        <end position="348"/>
    </location>
</feature>
<feature type="transmembrane region" description="Helical" evidence="6">
    <location>
        <begin position="489"/>
        <end position="512"/>
    </location>
</feature>
<dbReference type="GO" id="GO:0016020">
    <property type="term" value="C:membrane"/>
    <property type="evidence" value="ECO:0007669"/>
    <property type="project" value="UniProtKB-SubCell"/>
</dbReference>
<evidence type="ECO:0000256" key="1">
    <source>
        <dbReference type="ARBA" id="ARBA00004141"/>
    </source>
</evidence>
<feature type="region of interest" description="Disordered" evidence="5">
    <location>
        <begin position="276"/>
        <end position="298"/>
    </location>
</feature>
<keyword evidence="2 6" id="KW-0812">Transmembrane</keyword>
<dbReference type="InterPro" id="IPR036259">
    <property type="entry name" value="MFS_trans_sf"/>
</dbReference>
<dbReference type="GO" id="GO:0022857">
    <property type="term" value="F:transmembrane transporter activity"/>
    <property type="evidence" value="ECO:0007669"/>
    <property type="project" value="InterPro"/>
</dbReference>
<keyword evidence="9" id="KW-1185">Reference proteome</keyword>
<feature type="domain" description="Major facilitator superfamily (MFS) profile" evidence="7">
    <location>
        <begin position="50"/>
        <end position="517"/>
    </location>
</feature>
<gene>
    <name evidence="8" type="ORF">B0T16DRAFT_319652</name>
</gene>
<feature type="transmembrane region" description="Helical" evidence="6">
    <location>
        <begin position="148"/>
        <end position="170"/>
    </location>
</feature>
<dbReference type="PANTHER" id="PTHR23507:SF1">
    <property type="entry name" value="FI18259P1-RELATED"/>
    <property type="match status" value="1"/>
</dbReference>
<dbReference type="Gene3D" id="1.20.1250.20">
    <property type="entry name" value="MFS general substrate transporter like domains"/>
    <property type="match status" value="1"/>
</dbReference>
<evidence type="ECO:0000256" key="2">
    <source>
        <dbReference type="ARBA" id="ARBA00022692"/>
    </source>
</evidence>
<feature type="transmembrane region" description="Helical" evidence="6">
    <location>
        <begin position="119"/>
        <end position="139"/>
    </location>
</feature>
<evidence type="ECO:0000256" key="4">
    <source>
        <dbReference type="ARBA" id="ARBA00023136"/>
    </source>
</evidence>
<evidence type="ECO:0000256" key="3">
    <source>
        <dbReference type="ARBA" id="ARBA00022989"/>
    </source>
</evidence>
<evidence type="ECO:0000313" key="8">
    <source>
        <dbReference type="EMBL" id="KAK0656265.1"/>
    </source>
</evidence>
<dbReference type="EMBL" id="JAULSV010000001">
    <property type="protein sequence ID" value="KAK0656265.1"/>
    <property type="molecule type" value="Genomic_DNA"/>
</dbReference>
<proteinExistence type="predicted"/>
<evidence type="ECO:0000256" key="6">
    <source>
        <dbReference type="SAM" id="Phobius"/>
    </source>
</evidence>
<accession>A0AA39YRV1</accession>
<evidence type="ECO:0000256" key="5">
    <source>
        <dbReference type="SAM" id="MobiDB-lite"/>
    </source>
</evidence>
<name>A0AA39YRV1_9PEZI</name>
<dbReference type="Proteomes" id="UP001174936">
    <property type="component" value="Unassembled WGS sequence"/>
</dbReference>
<feature type="transmembrane region" description="Helical" evidence="6">
    <location>
        <begin position="242"/>
        <end position="262"/>
    </location>
</feature>
<reference evidence="8" key="1">
    <citation type="submission" date="2023-06" db="EMBL/GenBank/DDBJ databases">
        <title>Genome-scale phylogeny and comparative genomics of the fungal order Sordariales.</title>
        <authorList>
            <consortium name="Lawrence Berkeley National Laboratory"/>
            <person name="Hensen N."/>
            <person name="Bonometti L."/>
            <person name="Westerberg I."/>
            <person name="Brannstrom I.O."/>
            <person name="Guillou S."/>
            <person name="Cros-Aarteil S."/>
            <person name="Calhoun S."/>
            <person name="Haridas S."/>
            <person name="Kuo A."/>
            <person name="Mondo S."/>
            <person name="Pangilinan J."/>
            <person name="Riley R."/>
            <person name="Labutti K."/>
            <person name="Andreopoulos B."/>
            <person name="Lipzen A."/>
            <person name="Chen C."/>
            <person name="Yanf M."/>
            <person name="Daum C."/>
            <person name="Ng V."/>
            <person name="Clum A."/>
            <person name="Steindorff A."/>
            <person name="Ohm R."/>
            <person name="Martin F."/>
            <person name="Silar P."/>
            <person name="Natvig D."/>
            <person name="Lalanne C."/>
            <person name="Gautier V."/>
            <person name="Ament-Velasquez S.L."/>
            <person name="Kruys A."/>
            <person name="Hutchinson M.I."/>
            <person name="Powell A.J."/>
            <person name="Barry K."/>
            <person name="Miller A.N."/>
            <person name="Grigoriev I.V."/>
            <person name="Debuchy R."/>
            <person name="Gladieux P."/>
            <person name="Thoren M.H."/>
            <person name="Johannesson H."/>
        </authorList>
    </citation>
    <scope>NUCLEOTIDE SEQUENCE</scope>
    <source>
        <strain evidence="8">SMH2532-1</strain>
    </source>
</reference>
<dbReference type="InterPro" id="IPR020846">
    <property type="entry name" value="MFS_dom"/>
</dbReference>